<dbReference type="EMBL" id="AEGR01000006">
    <property type="protein sequence ID" value="EGI78558.1"/>
    <property type="molecule type" value="Genomic_DNA"/>
</dbReference>
<keyword evidence="1" id="KW-0808">Transferase</keyword>
<dbReference type="InterPro" id="IPR027417">
    <property type="entry name" value="P-loop_NTPase"/>
</dbReference>
<dbReference type="InterPro" id="IPR050238">
    <property type="entry name" value="DNA_Rep/Repair_Clamp_Loader"/>
</dbReference>
<dbReference type="eggNOG" id="COG0470">
    <property type="taxonomic scope" value="Bacteria"/>
</dbReference>
<accession>F3KNY1</accession>
<reference evidence="1 2" key="1">
    <citation type="journal article" date="2011" name="EMBO J.">
        <title>Structural diversity of bacterial flagellar motors.</title>
        <authorList>
            <person name="Chen S."/>
            <person name="Beeby M."/>
            <person name="Murphy G.E."/>
            <person name="Leadbetter J.R."/>
            <person name="Hendrixson D.R."/>
            <person name="Briegel A."/>
            <person name="Li Z."/>
            <person name="Shi J."/>
            <person name="Tocheva E.I."/>
            <person name="Muller A."/>
            <person name="Dobro M.J."/>
            <person name="Jensen G.J."/>
        </authorList>
    </citation>
    <scope>NUCLEOTIDE SEQUENCE [LARGE SCALE GENOMIC DNA]</scope>
    <source>
        <strain evidence="1 2">ATCC 19624</strain>
    </source>
</reference>
<dbReference type="OrthoDB" id="9811073at2"/>
<dbReference type="Proteomes" id="UP000016368">
    <property type="component" value="Unassembled WGS sequence"/>
</dbReference>
<evidence type="ECO:0000313" key="1">
    <source>
        <dbReference type="EMBL" id="EGI78558.1"/>
    </source>
</evidence>
<keyword evidence="1" id="KW-0239">DNA-directed DNA polymerase</keyword>
<dbReference type="GO" id="GO:0003887">
    <property type="term" value="F:DNA-directed DNA polymerase activity"/>
    <property type="evidence" value="ECO:0007669"/>
    <property type="project" value="UniProtKB-KW"/>
</dbReference>
<comment type="caution">
    <text evidence="1">The sequence shown here is derived from an EMBL/GenBank/DDBJ whole genome shotgun (WGS) entry which is preliminary data.</text>
</comment>
<dbReference type="PANTHER" id="PTHR11669:SF8">
    <property type="entry name" value="DNA POLYMERASE III SUBUNIT DELTA"/>
    <property type="match status" value="1"/>
</dbReference>
<sequence>MLRQSLDLASRPGHAWLLQGPSGLGQYGLALALARAWLCESPVVPEGRDHGASGGGACGHCPSCHAIDVRTHADLCVLMPESVMLELGWPLSEKAQGEIDKKERKPSKEIRVDAMRDAIEFAQRTSARGRGKVMLIYPAERMNAITANALLKTLEEPPGEVVPDMATNDGPSLFSDVAAPPAVPSTRFVLATEAAHQLLPTIRSRCMSHALAWPTSDEALAWLRTQGLSELDAEVWLRAAGGRPEDALRLAVLVGEPARWRGFPRAMLGGELTSVAEWSPAQLIDALHKLCHDLMGQRVGAAPRYFDAADLPPVKDSASSGAALGRLRDWQRELVQEARTSEHPYNQGLMMEALVSRASSTLRA</sequence>
<keyword evidence="1" id="KW-0548">Nucleotidyltransferase</keyword>
<protein>
    <submittedName>
        <fullName evidence="1">DNA-directed DNA polymerase</fullName>
    </submittedName>
</protein>
<dbReference type="Gene3D" id="3.40.50.300">
    <property type="entry name" value="P-loop containing nucleotide triphosphate hydrolases"/>
    <property type="match status" value="1"/>
</dbReference>
<gene>
    <name evidence="1" type="ORF">HGR_00630</name>
</gene>
<name>F3KNY1_9BURK</name>
<dbReference type="STRING" id="887062.HGR_00630"/>
<dbReference type="GO" id="GO:0009360">
    <property type="term" value="C:DNA polymerase III complex"/>
    <property type="evidence" value="ECO:0007669"/>
    <property type="project" value="TreeGrafter"/>
</dbReference>
<dbReference type="Pfam" id="PF13177">
    <property type="entry name" value="DNA_pol3_delta2"/>
    <property type="match status" value="1"/>
</dbReference>
<proteinExistence type="predicted"/>
<organism evidence="1 2">
    <name type="scientific">Hylemonella gracilis ATCC 19624</name>
    <dbReference type="NCBI Taxonomy" id="887062"/>
    <lineage>
        <taxon>Bacteria</taxon>
        <taxon>Pseudomonadati</taxon>
        <taxon>Pseudomonadota</taxon>
        <taxon>Betaproteobacteria</taxon>
        <taxon>Burkholderiales</taxon>
        <taxon>Comamonadaceae</taxon>
        <taxon>Hylemonella</taxon>
    </lineage>
</organism>
<dbReference type="GO" id="GO:0006261">
    <property type="term" value="P:DNA-templated DNA replication"/>
    <property type="evidence" value="ECO:0007669"/>
    <property type="project" value="TreeGrafter"/>
</dbReference>
<keyword evidence="2" id="KW-1185">Reference proteome</keyword>
<evidence type="ECO:0000313" key="2">
    <source>
        <dbReference type="Proteomes" id="UP000016368"/>
    </source>
</evidence>
<dbReference type="AlphaFoldDB" id="F3KNY1"/>
<dbReference type="PANTHER" id="PTHR11669">
    <property type="entry name" value="REPLICATION FACTOR C / DNA POLYMERASE III GAMMA-TAU SUBUNIT"/>
    <property type="match status" value="1"/>
</dbReference>
<dbReference type="SUPFAM" id="SSF52540">
    <property type="entry name" value="P-loop containing nucleoside triphosphate hydrolases"/>
    <property type="match status" value="1"/>
</dbReference>